<sequence>MPHSCFACLQELPPSTTEEEGKFLRNLQCNEDLARTYQKKTGIVINTINDSPKQLCEICYNKIRAFDEFCETALDCSTALCELLLEEDFSLRTLKNLQYFCNTCLSQMKDETGDSLNLNNTEVKRWLDKCNKLKIRTGTEHWPTSICERCCKKIDKFLEFQYTAKQAFKQINKSSSPQHRDIQKTNYQAEKHINVAHTSPLVENARNNQLSNQDIECVEETVVSTSYNVKNNVNAATFTDEQRNDTTGIFTLENKINNREKSHLMSKQSFEVTSVESIAVNQPSSTEYSLKKQCIKPKHRTNIKQNQSSTQLSPIKEFLCNQCRKVFKNRARLKRHKRYSLSCSKK</sequence>
<reference evidence="5" key="1">
    <citation type="submission" date="2014-11" db="EMBL/GenBank/DDBJ databases">
        <authorList>
            <person name="Geib S."/>
        </authorList>
    </citation>
    <scope>NUCLEOTIDE SEQUENCE</scope>
</reference>
<feature type="binding site" evidence="2">
    <location>
        <position position="59"/>
    </location>
    <ligand>
        <name>Zn(2+)</name>
        <dbReference type="ChEBI" id="CHEBI:29105"/>
    </ligand>
</feature>
<feature type="binding site" evidence="2">
    <location>
        <position position="150"/>
    </location>
    <ligand>
        <name>Zn(2+)</name>
        <dbReference type="ChEBI" id="CHEBI:29105"/>
    </ligand>
</feature>
<feature type="binding site" evidence="2">
    <location>
        <position position="5"/>
    </location>
    <ligand>
        <name>Zn(2+)</name>
        <dbReference type="ChEBI" id="CHEBI:29105"/>
    </ligand>
</feature>
<dbReference type="AlphaFoldDB" id="A0A0A1WRI7"/>
<keyword evidence="2" id="KW-0862">Zinc</keyword>
<feature type="binding site" evidence="2">
    <location>
        <position position="147"/>
    </location>
    <ligand>
        <name>Zn(2+)</name>
        <dbReference type="ChEBI" id="CHEBI:29105"/>
    </ligand>
</feature>
<dbReference type="GO" id="GO:0008270">
    <property type="term" value="F:zinc ion binding"/>
    <property type="evidence" value="ECO:0007669"/>
    <property type="project" value="UniProtKB-UniRule"/>
</dbReference>
<dbReference type="EMBL" id="GBXI01012623">
    <property type="protein sequence ID" value="JAD01669.1"/>
    <property type="molecule type" value="Transcribed_RNA"/>
</dbReference>
<dbReference type="InterPro" id="IPR012934">
    <property type="entry name" value="Znf_AD"/>
</dbReference>
<accession>A0A0A1WRI7</accession>
<feature type="binding site" evidence="2">
    <location>
        <position position="104"/>
    </location>
    <ligand>
        <name>Zn(2+)</name>
        <dbReference type="ChEBI" id="CHEBI:29105"/>
    </ligand>
</feature>
<evidence type="ECO:0000259" key="3">
    <source>
        <dbReference type="PROSITE" id="PS50157"/>
    </source>
</evidence>
<dbReference type="GO" id="GO:0005634">
    <property type="term" value="C:nucleus"/>
    <property type="evidence" value="ECO:0007669"/>
    <property type="project" value="InterPro"/>
</dbReference>
<evidence type="ECO:0000313" key="5">
    <source>
        <dbReference type="EMBL" id="JAD01669.1"/>
    </source>
</evidence>
<keyword evidence="2" id="KW-0479">Metal-binding</keyword>
<evidence type="ECO:0000256" key="1">
    <source>
        <dbReference type="PROSITE-ProRule" id="PRU00042"/>
    </source>
</evidence>
<dbReference type="InterPro" id="IPR013087">
    <property type="entry name" value="Znf_C2H2_type"/>
</dbReference>
<dbReference type="Pfam" id="PF07776">
    <property type="entry name" value="zf-AD"/>
    <property type="match status" value="1"/>
</dbReference>
<reference evidence="5" key="2">
    <citation type="journal article" date="2015" name="Gigascience">
        <title>Reconstructing a comprehensive transcriptome assembly of a white-pupal translocated strain of the pest fruit fly Bactrocera cucurbitae.</title>
        <authorList>
            <person name="Sim S.B."/>
            <person name="Calla B."/>
            <person name="Hall B."/>
            <person name="DeRego T."/>
            <person name="Geib S.M."/>
        </authorList>
    </citation>
    <scope>NUCLEOTIDE SEQUENCE</scope>
</reference>
<keyword evidence="1" id="KW-0863">Zinc-finger</keyword>
<evidence type="ECO:0000259" key="4">
    <source>
        <dbReference type="PROSITE" id="PS51915"/>
    </source>
</evidence>
<feature type="domain" description="ZAD" evidence="4">
    <location>
        <begin position="99"/>
        <end position="174"/>
    </location>
</feature>
<feature type="binding site" evidence="2">
    <location>
        <position position="8"/>
    </location>
    <ligand>
        <name>Zn(2+)</name>
        <dbReference type="ChEBI" id="CHEBI:29105"/>
    </ligand>
</feature>
<dbReference type="SMART" id="SM00868">
    <property type="entry name" value="zf-AD"/>
    <property type="match status" value="2"/>
</dbReference>
<dbReference type="PROSITE" id="PS50157">
    <property type="entry name" value="ZINC_FINGER_C2H2_2"/>
    <property type="match status" value="1"/>
</dbReference>
<proteinExistence type="predicted"/>
<feature type="domain" description="C2H2-type" evidence="3">
    <location>
        <begin position="318"/>
        <end position="346"/>
    </location>
</feature>
<feature type="binding site" evidence="2">
    <location>
        <position position="101"/>
    </location>
    <ligand>
        <name>Zn(2+)</name>
        <dbReference type="ChEBI" id="CHEBI:29105"/>
    </ligand>
</feature>
<feature type="domain" description="ZAD" evidence="4">
    <location>
        <begin position="3"/>
        <end position="83"/>
    </location>
</feature>
<name>A0A0A1WRI7_ZEUCU</name>
<protein>
    <submittedName>
        <fullName evidence="5">Longitudinals lacking protein, isoforms N/O/W/X/Y</fullName>
    </submittedName>
</protein>
<dbReference type="PROSITE" id="PS51915">
    <property type="entry name" value="ZAD"/>
    <property type="match status" value="2"/>
</dbReference>
<dbReference type="Gene3D" id="3.40.1800.20">
    <property type="match status" value="1"/>
</dbReference>
<organism evidence="5">
    <name type="scientific">Zeugodacus cucurbitae</name>
    <name type="common">Melon fruit fly</name>
    <name type="synonym">Bactrocera cucurbitae</name>
    <dbReference type="NCBI Taxonomy" id="28588"/>
    <lineage>
        <taxon>Eukaryota</taxon>
        <taxon>Metazoa</taxon>
        <taxon>Ecdysozoa</taxon>
        <taxon>Arthropoda</taxon>
        <taxon>Hexapoda</taxon>
        <taxon>Insecta</taxon>
        <taxon>Pterygota</taxon>
        <taxon>Neoptera</taxon>
        <taxon>Endopterygota</taxon>
        <taxon>Diptera</taxon>
        <taxon>Brachycera</taxon>
        <taxon>Muscomorpha</taxon>
        <taxon>Tephritoidea</taxon>
        <taxon>Tephritidae</taxon>
        <taxon>Zeugodacus</taxon>
        <taxon>Zeugodacus</taxon>
    </lineage>
</organism>
<gene>
    <name evidence="5" type="primary">lola_6</name>
    <name evidence="5" type="ORF">g.31911</name>
</gene>
<feature type="binding site" evidence="2">
    <location>
        <position position="56"/>
    </location>
    <ligand>
        <name>Zn(2+)</name>
        <dbReference type="ChEBI" id="CHEBI:29105"/>
    </ligand>
</feature>
<evidence type="ECO:0000256" key="2">
    <source>
        <dbReference type="PROSITE-ProRule" id="PRU01263"/>
    </source>
</evidence>